<feature type="binding site" description="in other chain" evidence="15">
    <location>
        <begin position="626"/>
        <end position="628"/>
    </location>
    <ligand>
        <name>beta-D-fructose 2,6-bisphosphate</name>
        <dbReference type="ChEBI" id="CHEBI:58579"/>
        <note>allosteric activator; ligand shared between dimeric partners</note>
    </ligand>
</feature>
<evidence type="ECO:0000256" key="13">
    <source>
        <dbReference type="ARBA" id="ARBA00023152"/>
    </source>
</evidence>
<organism evidence="18 19">
    <name type="scientific">Cylicocyclus nassatus</name>
    <name type="common">Nematode worm</name>
    <dbReference type="NCBI Taxonomy" id="53992"/>
    <lineage>
        <taxon>Eukaryota</taxon>
        <taxon>Metazoa</taxon>
        <taxon>Ecdysozoa</taxon>
        <taxon>Nematoda</taxon>
        <taxon>Chromadorea</taxon>
        <taxon>Rhabditida</taxon>
        <taxon>Rhabditina</taxon>
        <taxon>Rhabditomorpha</taxon>
        <taxon>Strongyloidea</taxon>
        <taxon>Strongylidae</taxon>
        <taxon>Cylicocyclus</taxon>
    </lineage>
</organism>
<feature type="binding site" description="in other chain" evidence="15">
    <location>
        <begin position="714"/>
        <end position="717"/>
    </location>
    <ligand>
        <name>beta-D-fructose 2,6-bisphosphate</name>
        <dbReference type="ChEBI" id="CHEBI:58579"/>
        <note>allosteric activator; ligand shared between dimeric partners</note>
    </ligand>
</feature>
<dbReference type="Proteomes" id="UP001176961">
    <property type="component" value="Unassembled WGS sequence"/>
</dbReference>
<comment type="cofactor">
    <cofactor evidence="1 15">
        <name>Mg(2+)</name>
        <dbReference type="ChEBI" id="CHEBI:18420"/>
    </cofactor>
</comment>
<feature type="domain" description="Phosphofructokinase" evidence="17">
    <location>
        <begin position="454"/>
        <end position="739"/>
    </location>
</feature>
<dbReference type="Pfam" id="PF00365">
    <property type="entry name" value="PFK"/>
    <property type="match status" value="2"/>
</dbReference>
<dbReference type="EC" id="2.7.1.11" evidence="15"/>
<evidence type="ECO:0000313" key="18">
    <source>
        <dbReference type="EMBL" id="CAJ0608965.1"/>
    </source>
</evidence>
<dbReference type="GO" id="GO:0042802">
    <property type="term" value="F:identical protein binding"/>
    <property type="evidence" value="ECO:0007669"/>
    <property type="project" value="TreeGrafter"/>
</dbReference>
<feature type="region of interest" description="C-terminal regulatory PFK domain 2" evidence="15">
    <location>
        <begin position="454"/>
        <end position="825"/>
    </location>
</feature>
<dbReference type="PIRSF" id="PIRSF000533">
    <property type="entry name" value="ATP_PFK_euk"/>
    <property type="match status" value="1"/>
</dbReference>
<keyword evidence="10 15" id="KW-0418">Kinase</keyword>
<comment type="function">
    <text evidence="2 15">Catalyzes the phosphorylation of D-fructose 6-phosphate to fructose 1,6-bisphosphate by ATP, the first committing step of glycolysis.</text>
</comment>
<comment type="caution">
    <text evidence="15">Lacks conserved residue(s) required for the propagation of feature annotation.</text>
</comment>
<feature type="binding site" evidence="15">
    <location>
        <position position="167"/>
    </location>
    <ligand>
        <name>Mg(2+)</name>
        <dbReference type="ChEBI" id="CHEBI:18420"/>
        <note>catalytic</note>
    </ligand>
</feature>
<evidence type="ECO:0000256" key="9">
    <source>
        <dbReference type="ARBA" id="ARBA00022741"/>
    </source>
</evidence>
<dbReference type="PANTHER" id="PTHR13697:SF4">
    <property type="entry name" value="ATP-DEPENDENT 6-PHOSPHOFRUCTOKINASE"/>
    <property type="match status" value="1"/>
</dbReference>
<keyword evidence="9 15" id="KW-0547">Nucleotide-binding</keyword>
<dbReference type="GO" id="GO:0005945">
    <property type="term" value="C:6-phosphofructokinase complex"/>
    <property type="evidence" value="ECO:0007669"/>
    <property type="project" value="UniProtKB-ARBA"/>
</dbReference>
<accession>A0AA36HDU4</accession>
<comment type="caution">
    <text evidence="18">The sequence shown here is derived from an EMBL/GenBank/DDBJ whole genome shotgun (WGS) entry which is preliminary data.</text>
</comment>
<dbReference type="PANTHER" id="PTHR13697">
    <property type="entry name" value="PHOSPHOFRUCTOKINASE"/>
    <property type="match status" value="1"/>
</dbReference>
<keyword evidence="8 15" id="KW-0479">Metal-binding</keyword>
<dbReference type="FunFam" id="3.40.50.460:FF:000008">
    <property type="entry name" value="ATP-dependent 6-phosphofructokinase"/>
    <property type="match status" value="1"/>
</dbReference>
<feature type="binding site" description="in other chain" evidence="15">
    <location>
        <begin position="581"/>
        <end position="585"/>
    </location>
    <ligand>
        <name>beta-D-fructose 2,6-bisphosphate</name>
        <dbReference type="ChEBI" id="CHEBI:58579"/>
        <note>allosteric activator; ligand shared between dimeric partners</note>
    </ligand>
</feature>
<feature type="binding site" evidence="15">
    <location>
        <begin position="166"/>
        <end position="169"/>
    </location>
    <ligand>
        <name>ATP</name>
        <dbReference type="ChEBI" id="CHEBI:30616"/>
    </ligand>
</feature>
<dbReference type="InterPro" id="IPR000023">
    <property type="entry name" value="Phosphofructokinase_dom"/>
</dbReference>
<comment type="pathway">
    <text evidence="4 15 16">Carbohydrate degradation; glycolysis; D-glyceraldehyde 3-phosphate and glycerone phosphate from D-glucose: step 3/4.</text>
</comment>
<feature type="binding site" description="in other chain" evidence="15">
    <location>
        <begin position="256"/>
        <end position="258"/>
    </location>
    <ligand>
        <name>substrate</name>
        <note>ligand shared between dimeric partners</note>
    </ligand>
</feature>
<dbReference type="GO" id="GO:0003872">
    <property type="term" value="F:6-phosphofructokinase activity"/>
    <property type="evidence" value="ECO:0007669"/>
    <property type="project" value="UniProtKB-UniRule"/>
</dbReference>
<evidence type="ECO:0000259" key="17">
    <source>
        <dbReference type="Pfam" id="PF00365"/>
    </source>
</evidence>
<dbReference type="InterPro" id="IPR035966">
    <property type="entry name" value="PKF_sf"/>
</dbReference>
<keyword evidence="7 15" id="KW-0808">Transferase</keyword>
<dbReference type="Gene3D" id="3.40.50.460">
    <property type="entry name" value="Phosphofructokinase domain"/>
    <property type="match status" value="2"/>
</dbReference>
<dbReference type="GO" id="GO:0046872">
    <property type="term" value="F:metal ion binding"/>
    <property type="evidence" value="ECO:0007669"/>
    <property type="project" value="UniProtKB-KW"/>
</dbReference>
<dbReference type="FunFam" id="3.40.50.450:FF:000064">
    <property type="entry name" value="Phosphofructokinase, platelet b"/>
    <property type="match status" value="1"/>
</dbReference>
<dbReference type="NCBIfam" id="TIGR02478">
    <property type="entry name" value="6PF1K_euk"/>
    <property type="match status" value="1"/>
</dbReference>
<dbReference type="AlphaFoldDB" id="A0AA36HDU4"/>
<feature type="binding site" evidence="15">
    <location>
        <position position="619"/>
    </location>
    <ligand>
        <name>beta-D-fructose 2,6-bisphosphate</name>
        <dbReference type="ChEBI" id="CHEBI:58579"/>
        <note>allosteric activator; ligand shared between dimeric partners</note>
    </ligand>
</feature>
<evidence type="ECO:0000256" key="11">
    <source>
        <dbReference type="ARBA" id="ARBA00022840"/>
    </source>
</evidence>
<evidence type="ECO:0000256" key="14">
    <source>
        <dbReference type="ARBA" id="ARBA00048070"/>
    </source>
</evidence>
<feature type="region of interest" description="N-terminal catalytic PFK domain 1" evidence="15">
    <location>
        <begin position="1"/>
        <end position="438"/>
    </location>
</feature>
<sequence length="825" mass="90966">MATNMAGDMAAKPEKHVHHEVNAFQDEEMEAAQREKRNIRRLDSIVPTAGKEGSAIQFNLYKGRGVAVFTSGGDSQGMNSAVRSVVRMGIYLGCKVYFINEGYQGMVDGGDNIVEANWNSVSDIIQKGGTIIGSARCSDFRKREGRLKAAYNLIEKGITNLVCIGGDGTLTGANQFRKDWPGLIKELVDTGKISQETAAKNPNIQIVGLVGSIDNDFCGTDMTIGTDSALQRIIESIDAVSATAQSHQRSFVVEVMGRHCGYLALVAGLASEADFCFIPEWPPPVNWREILCKKLQEMRAEGQRLNIIIVAEGAIDRDGNAISADLVKDVIAKTLHYDTRVTVLGHVQRGGAPSAFDRLLGCRMGAEAVLALMEMNEESEPCVISIDGNQMVRVPLMQCVERTQAVQKAMNEKDWELAVKLRGRSFQRNLETYKLLTKLRTVEKDNLSGGQNFNVAVMNVGAPAGGMNAAVRSFVRMALYHHCTVYGIEDSFEGLANGAFKKFQWGDVTNWVMHGGSFLGTQKQLPNEKNVPHIAEQLRKHNIQALLLVGGFEAYHSTLILSKNRDRYPEFCIPMCVIPCTISNNVPGTSLSLGSDTAMNEICTMIDKIKQSATGTKRRVFIIETMGGYCGYLATLSALASGADNAYIFEEKFTVEDIIEDVEVIAAKMAQGVQRYLIVRNEYANKNFTTEFVKQLFAEEGKGEFSTRINILGHAQQGGSPTPFDRNMGTKLAARALEYIITQIKDSLVNGVVMTKSPETATLLGLTGRRVVFTPVEELAAETDFDKRLPCEQWWLKLRPLLRILAKHTSIYHTEAMEDTEDYNE</sequence>
<evidence type="ECO:0000256" key="4">
    <source>
        <dbReference type="ARBA" id="ARBA00004679"/>
    </source>
</evidence>
<feature type="binding site" description="in other chain" evidence="15">
    <location>
        <position position="523"/>
    </location>
    <ligand>
        <name>beta-D-fructose 2,6-bisphosphate</name>
        <dbReference type="ChEBI" id="CHEBI:58579"/>
        <note>allosteric activator; ligand shared between dimeric partners</note>
    </ligand>
</feature>
<dbReference type="GO" id="GO:0070095">
    <property type="term" value="F:fructose-6-phosphate binding"/>
    <property type="evidence" value="ECO:0007669"/>
    <property type="project" value="TreeGrafter"/>
</dbReference>
<feature type="binding site" evidence="15">
    <location>
        <position position="73"/>
    </location>
    <ligand>
        <name>ATP</name>
        <dbReference type="ChEBI" id="CHEBI:30616"/>
    </ligand>
</feature>
<dbReference type="FunFam" id="3.40.50.460:FF:000003">
    <property type="entry name" value="ATP-dependent 6-phosphofructokinase"/>
    <property type="match status" value="1"/>
</dbReference>
<feature type="binding site" evidence="15">
    <location>
        <position position="340"/>
    </location>
    <ligand>
        <name>substrate</name>
        <note>ligand shared between dimeric partners</note>
    </ligand>
</feature>
<comment type="similarity">
    <text evidence="15">Belongs to the phosphofructokinase type A (PFKA) family. ATP-dependent PFK group I subfamily. Eukaryotic two domain clade 'E' sub-subfamily.</text>
</comment>
<dbReference type="GO" id="GO:0030388">
    <property type="term" value="P:fructose 1,6-bisphosphate metabolic process"/>
    <property type="evidence" value="ECO:0007669"/>
    <property type="project" value="TreeGrafter"/>
</dbReference>
<comment type="catalytic activity">
    <reaction evidence="14 15 16">
        <text>beta-D-fructose 6-phosphate + ATP = beta-D-fructose 1,6-bisphosphate + ADP + H(+)</text>
        <dbReference type="Rhea" id="RHEA:16109"/>
        <dbReference type="ChEBI" id="CHEBI:15378"/>
        <dbReference type="ChEBI" id="CHEBI:30616"/>
        <dbReference type="ChEBI" id="CHEBI:32966"/>
        <dbReference type="ChEBI" id="CHEBI:57634"/>
        <dbReference type="ChEBI" id="CHEBI:456216"/>
        <dbReference type="EC" id="2.7.1.11"/>
    </reaction>
</comment>
<evidence type="ECO:0000256" key="2">
    <source>
        <dbReference type="ARBA" id="ARBA00002659"/>
    </source>
</evidence>
<feature type="binding site" description="in other chain" evidence="15">
    <location>
        <begin position="346"/>
        <end position="349"/>
    </location>
    <ligand>
        <name>substrate</name>
        <note>ligand shared between dimeric partners</note>
    </ligand>
</feature>
<dbReference type="InterPro" id="IPR015912">
    <property type="entry name" value="Phosphofructokinase_CS"/>
</dbReference>
<evidence type="ECO:0000256" key="1">
    <source>
        <dbReference type="ARBA" id="ARBA00001946"/>
    </source>
</evidence>
<dbReference type="PRINTS" id="PR00476">
    <property type="entry name" value="PHFRCTKINASE"/>
</dbReference>
<dbReference type="GO" id="GO:0061621">
    <property type="term" value="P:canonical glycolysis"/>
    <property type="evidence" value="ECO:0007669"/>
    <property type="project" value="TreeGrafter"/>
</dbReference>
<evidence type="ECO:0000256" key="5">
    <source>
        <dbReference type="ARBA" id="ARBA00022490"/>
    </source>
</evidence>
<comment type="subunit">
    <text evidence="15">Homotetramer.</text>
</comment>
<comment type="subcellular location">
    <subcellularLocation>
        <location evidence="3 15">Cytoplasm</location>
    </subcellularLocation>
</comment>
<comment type="similarity">
    <text evidence="16">Belongs to the phosphofructokinase type A (PFKA) family. ATP-dependent PFK group I subfamily. Eukaryotic two domain clade "E" sub-subfamily.</text>
</comment>
<dbReference type="PROSITE" id="PS00433">
    <property type="entry name" value="PHOSPHOFRUCTOKINASE"/>
    <property type="match status" value="2"/>
</dbReference>
<dbReference type="InterPro" id="IPR022953">
    <property type="entry name" value="ATP_PFK"/>
</dbReference>
<evidence type="ECO:0000256" key="12">
    <source>
        <dbReference type="ARBA" id="ARBA00022842"/>
    </source>
</evidence>
<keyword evidence="13 15" id="KW-0324">Glycolysis</keyword>
<keyword evidence="6 15" id="KW-0021">Allosteric enzyme</keyword>
<dbReference type="GO" id="GO:0005524">
    <property type="term" value="F:ATP binding"/>
    <property type="evidence" value="ECO:0007669"/>
    <property type="project" value="UniProtKB-KW"/>
</dbReference>
<feature type="domain" description="Phosphofructokinase" evidence="17">
    <location>
        <begin position="66"/>
        <end position="371"/>
    </location>
</feature>
<dbReference type="GO" id="GO:0048029">
    <property type="term" value="F:monosaccharide binding"/>
    <property type="evidence" value="ECO:0007669"/>
    <property type="project" value="TreeGrafter"/>
</dbReference>
<evidence type="ECO:0000256" key="16">
    <source>
        <dbReference type="PIRNR" id="PIRNR000533"/>
    </source>
</evidence>
<evidence type="ECO:0000256" key="8">
    <source>
        <dbReference type="ARBA" id="ARBA00022723"/>
    </source>
</evidence>
<evidence type="ECO:0000256" key="15">
    <source>
        <dbReference type="HAMAP-Rule" id="MF_03184"/>
    </source>
</evidence>
<evidence type="ECO:0000256" key="6">
    <source>
        <dbReference type="ARBA" id="ARBA00022533"/>
    </source>
</evidence>
<feature type="binding site" description="in other chain" evidence="15">
    <location>
        <position position="788"/>
    </location>
    <ligand>
        <name>beta-D-fructose 2,6-bisphosphate</name>
        <dbReference type="ChEBI" id="CHEBI:58579"/>
        <note>allosteric activator; ligand shared between dimeric partners</note>
    </ligand>
</feature>
<feature type="binding site" description="in other chain" evidence="15">
    <location>
        <begin position="212"/>
        <end position="214"/>
    </location>
    <ligand>
        <name>substrate</name>
        <note>ligand shared between dimeric partners</note>
    </ligand>
</feature>
<gene>
    <name evidence="18" type="ORF">CYNAS_LOCUS20948</name>
</gene>
<name>A0AA36HDU4_CYLNA</name>
<keyword evidence="12 15" id="KW-0460">Magnesium</keyword>
<dbReference type="SUPFAM" id="SSF53784">
    <property type="entry name" value="Phosphofructokinase"/>
    <property type="match status" value="2"/>
</dbReference>
<dbReference type="GO" id="GO:0016208">
    <property type="term" value="F:AMP binding"/>
    <property type="evidence" value="ECO:0007669"/>
    <property type="project" value="TreeGrafter"/>
</dbReference>
<evidence type="ECO:0000256" key="10">
    <source>
        <dbReference type="ARBA" id="ARBA00022777"/>
    </source>
</evidence>
<keyword evidence="19" id="KW-1185">Reference proteome</keyword>
<reference evidence="18" key="1">
    <citation type="submission" date="2023-07" db="EMBL/GenBank/DDBJ databases">
        <authorList>
            <consortium name="CYATHOMIX"/>
        </authorList>
    </citation>
    <scope>NUCLEOTIDE SEQUENCE</scope>
    <source>
        <strain evidence="18">N/A</strain>
    </source>
</reference>
<keyword evidence="5 15" id="KW-0963">Cytoplasm</keyword>
<dbReference type="Gene3D" id="3.40.50.450">
    <property type="match status" value="2"/>
</dbReference>
<feature type="binding site" description="in other chain" evidence="15">
    <location>
        <position position="312"/>
    </location>
    <ligand>
        <name>substrate</name>
        <note>ligand shared between dimeric partners</note>
    </ligand>
</feature>
<comment type="activity regulation">
    <text evidence="15">Allosterically activated by ADP, AMP, or fructose 2,6-bisphosphate, and allosterically inhibited by ATP or citrate.</text>
</comment>
<protein>
    <recommendedName>
        <fullName evidence="15">ATP-dependent 6-phosphofructokinase</fullName>
        <shortName evidence="15">ATP-PFK</shortName>
        <shortName evidence="15">Phosphofructokinase</shortName>
        <ecNumber evidence="15">2.7.1.11</ecNumber>
    </recommendedName>
    <alternativeName>
        <fullName evidence="15">Phosphohexokinase</fullName>
    </alternativeName>
</protein>
<feature type="active site" description="Proton acceptor" evidence="15">
    <location>
        <position position="214"/>
    </location>
</feature>
<evidence type="ECO:0000256" key="7">
    <source>
        <dbReference type="ARBA" id="ARBA00022679"/>
    </source>
</evidence>
<feature type="binding site" evidence="15">
    <location>
        <position position="708"/>
    </location>
    <ligand>
        <name>beta-D-fructose 2,6-bisphosphate</name>
        <dbReference type="ChEBI" id="CHEBI:58579"/>
        <note>allosteric activator; ligand shared between dimeric partners</note>
    </ligand>
</feature>
<evidence type="ECO:0000313" key="19">
    <source>
        <dbReference type="Proteomes" id="UP001176961"/>
    </source>
</evidence>
<dbReference type="InterPro" id="IPR009161">
    <property type="entry name" value="6-Pfructokinase_euk"/>
</dbReference>
<feature type="binding site" evidence="15">
    <location>
        <position position="249"/>
    </location>
    <ligand>
        <name>substrate</name>
        <note>ligand shared between dimeric partners</note>
    </ligand>
</feature>
<feature type="binding site" evidence="15">
    <location>
        <begin position="136"/>
        <end position="137"/>
    </location>
    <ligand>
        <name>ATP</name>
        <dbReference type="ChEBI" id="CHEBI:30616"/>
    </ligand>
</feature>
<evidence type="ECO:0000256" key="3">
    <source>
        <dbReference type="ARBA" id="ARBA00004496"/>
    </source>
</evidence>
<dbReference type="HAMAP" id="MF_03184">
    <property type="entry name" value="Phosphofructokinase_I_E"/>
    <property type="match status" value="1"/>
</dbReference>
<feature type="binding site" description="in other chain" evidence="15">
    <location>
        <position position="682"/>
    </location>
    <ligand>
        <name>beta-D-fructose 2,6-bisphosphate</name>
        <dbReference type="ChEBI" id="CHEBI:58579"/>
        <note>allosteric activator; ligand shared between dimeric partners</note>
    </ligand>
</feature>
<dbReference type="GO" id="GO:0006002">
    <property type="term" value="P:fructose 6-phosphate metabolic process"/>
    <property type="evidence" value="ECO:0007669"/>
    <property type="project" value="InterPro"/>
</dbReference>
<proteinExistence type="inferred from homology"/>
<keyword evidence="11 15" id="KW-0067">ATP-binding</keyword>
<dbReference type="FunFam" id="3.40.50.450:FF:000043">
    <property type="entry name" value="ATP-dependent 6-phosphofructokinase, platelet type"/>
    <property type="match status" value="1"/>
</dbReference>
<dbReference type="EMBL" id="CATQJL010000326">
    <property type="protein sequence ID" value="CAJ0608965.1"/>
    <property type="molecule type" value="Genomic_DNA"/>
</dbReference>